<feature type="domain" description="Malate synthase G alpha-beta insertion" evidence="2">
    <location>
        <begin position="199"/>
        <end position="256"/>
    </location>
</feature>
<dbReference type="AlphaFoldDB" id="A0A7S4KK00"/>
<dbReference type="InterPro" id="IPR048357">
    <property type="entry name" value="MSG_insertion"/>
</dbReference>
<reference evidence="3" key="1">
    <citation type="submission" date="2021-01" db="EMBL/GenBank/DDBJ databases">
        <authorList>
            <person name="Corre E."/>
            <person name="Pelletier E."/>
            <person name="Niang G."/>
            <person name="Scheremetjew M."/>
            <person name="Finn R."/>
            <person name="Kale V."/>
            <person name="Holt S."/>
            <person name="Cochrane G."/>
            <person name="Meng A."/>
            <person name="Brown T."/>
            <person name="Cohen L."/>
        </authorList>
    </citation>
    <scope>NUCLEOTIDE SEQUENCE</scope>
    <source>
        <strain evidence="3">CCMP 2712</strain>
    </source>
</reference>
<accession>A0A7S4KK00</accession>
<dbReference type="InterPro" id="IPR048356">
    <property type="entry name" value="MS_N"/>
</dbReference>
<organism evidence="3">
    <name type="scientific">Guillardia theta</name>
    <name type="common">Cryptophyte</name>
    <name type="synonym">Cryptomonas phi</name>
    <dbReference type="NCBI Taxonomy" id="55529"/>
    <lineage>
        <taxon>Eukaryota</taxon>
        <taxon>Cryptophyceae</taxon>
        <taxon>Pyrenomonadales</taxon>
        <taxon>Geminigeraceae</taxon>
        <taxon>Guillardia</taxon>
    </lineage>
</organism>
<dbReference type="EMBL" id="HBKN01017982">
    <property type="protein sequence ID" value="CAE2297474.1"/>
    <property type="molecule type" value="Transcribed_RNA"/>
</dbReference>
<dbReference type="Gene3D" id="3.20.20.360">
    <property type="entry name" value="Malate synthase, domain 3"/>
    <property type="match status" value="1"/>
</dbReference>
<dbReference type="GO" id="GO:0006097">
    <property type="term" value="P:glyoxylate cycle"/>
    <property type="evidence" value="ECO:0007669"/>
    <property type="project" value="InterPro"/>
</dbReference>
<protein>
    <recommendedName>
        <fullName evidence="4">Malate synthase</fullName>
    </recommendedName>
</protein>
<name>A0A7S4KK00_GUITH</name>
<feature type="domain" description="Malate synthase N-terminal" evidence="1">
    <location>
        <begin position="59"/>
        <end position="109"/>
    </location>
</feature>
<sequence>MIGLKKTIRLAKTARSTLSCGMLSLASRNHGRAHLVHVDAARFLASVAKGGLKVDEQLVDFVKEICPGTGIESESFWSSFGKMVRENHSRNKELLDKRSAIQSKIDEFHEGRSPIEFERYKKFLVDIGYLVPEKEPFSISTDCVDPEIALVAGPQLVCPVDNPRFILNAANARWGSLLDAFYGTDVIPEDGGAHRGREYNPTRGKKVFEEVFRWMDDIFPLAVAKYSQVEKFSISEGKLTVTYDNGKQDTLRNGKQRVLAVCGFP</sequence>
<evidence type="ECO:0008006" key="4">
    <source>
        <dbReference type="Google" id="ProtNLM"/>
    </source>
</evidence>
<dbReference type="SUPFAM" id="SSF51645">
    <property type="entry name" value="Malate synthase G"/>
    <property type="match status" value="1"/>
</dbReference>
<evidence type="ECO:0000313" key="3">
    <source>
        <dbReference type="EMBL" id="CAE2297474.1"/>
    </source>
</evidence>
<dbReference type="GO" id="GO:0000287">
    <property type="term" value="F:magnesium ion binding"/>
    <property type="evidence" value="ECO:0007669"/>
    <property type="project" value="TreeGrafter"/>
</dbReference>
<evidence type="ECO:0000259" key="1">
    <source>
        <dbReference type="Pfam" id="PF20656"/>
    </source>
</evidence>
<dbReference type="Pfam" id="PF20658">
    <property type="entry name" value="MSG_insertion"/>
    <property type="match status" value="1"/>
</dbReference>
<dbReference type="InterPro" id="IPR011076">
    <property type="entry name" value="Malate_synth_sf"/>
</dbReference>
<dbReference type="GO" id="GO:0009436">
    <property type="term" value="P:glyoxylate catabolic process"/>
    <property type="evidence" value="ECO:0007669"/>
    <property type="project" value="TreeGrafter"/>
</dbReference>
<dbReference type="PANTHER" id="PTHR42739">
    <property type="entry name" value="MALATE SYNTHASE G"/>
    <property type="match status" value="1"/>
</dbReference>
<dbReference type="GO" id="GO:0005829">
    <property type="term" value="C:cytosol"/>
    <property type="evidence" value="ECO:0007669"/>
    <property type="project" value="TreeGrafter"/>
</dbReference>
<evidence type="ECO:0000259" key="2">
    <source>
        <dbReference type="Pfam" id="PF20658"/>
    </source>
</evidence>
<dbReference type="InterPro" id="IPR046363">
    <property type="entry name" value="MS_N_TIM-barrel_dom"/>
</dbReference>
<dbReference type="GO" id="GO:0004474">
    <property type="term" value="F:malate synthase activity"/>
    <property type="evidence" value="ECO:0007669"/>
    <property type="project" value="InterPro"/>
</dbReference>
<dbReference type="InterPro" id="IPR006253">
    <property type="entry name" value="Malate_synthG"/>
</dbReference>
<proteinExistence type="predicted"/>
<gene>
    <name evidence="3" type="ORF">GTHE00462_LOCUS14176</name>
</gene>
<dbReference type="Pfam" id="PF20656">
    <property type="entry name" value="MS_N"/>
    <property type="match status" value="1"/>
</dbReference>
<dbReference type="PANTHER" id="PTHR42739:SF1">
    <property type="entry name" value="MALATE SYNTHASE G"/>
    <property type="match status" value="1"/>
</dbReference>